<proteinExistence type="predicted"/>
<comment type="caution">
    <text evidence="1">The sequence shown here is derived from an EMBL/GenBank/DDBJ whole genome shotgun (WGS) entry which is preliminary data.</text>
</comment>
<evidence type="ECO:0000313" key="1">
    <source>
        <dbReference type="EMBL" id="RNM26736.1"/>
    </source>
</evidence>
<evidence type="ECO:0000313" key="2">
    <source>
        <dbReference type="Proteomes" id="UP000271870"/>
    </source>
</evidence>
<dbReference type="Proteomes" id="UP000271870">
    <property type="component" value="Unassembled WGS sequence"/>
</dbReference>
<organism evidence="1 2">
    <name type="scientific">Dickeya undicola</name>
    <dbReference type="NCBI Taxonomy" id="1577887"/>
    <lineage>
        <taxon>Bacteria</taxon>
        <taxon>Pseudomonadati</taxon>
        <taxon>Pseudomonadota</taxon>
        <taxon>Gammaproteobacteria</taxon>
        <taxon>Enterobacterales</taxon>
        <taxon>Pectobacteriaceae</taxon>
        <taxon>Dickeya</taxon>
    </lineage>
</organism>
<reference evidence="1 2" key="1">
    <citation type="submission" date="2018-11" db="EMBL/GenBank/DDBJ databases">
        <title>Characterization of surface water Dickeya isolates.</title>
        <authorList>
            <person name="Van Gijsegem F."/>
            <person name="Pedron J."/>
        </authorList>
    </citation>
    <scope>NUCLEOTIDE SEQUENCE [LARGE SCALE GENOMIC DNA]</scope>
    <source>
        <strain evidence="1 2">FVG10-MFV-A16</strain>
    </source>
</reference>
<protein>
    <submittedName>
        <fullName evidence="1">Replication protein B</fullName>
    </submittedName>
</protein>
<dbReference type="EMBL" id="RJLS01000002">
    <property type="protein sequence ID" value="RNM26736.1"/>
    <property type="molecule type" value="Genomic_DNA"/>
</dbReference>
<keyword evidence="2" id="KW-1185">Reference proteome</keyword>
<name>A0ABX9WXE9_9GAMM</name>
<gene>
    <name evidence="1" type="ORF">EFS38_03020</name>
</gene>
<sequence>MNQQYAFTAGHLQTMPANLRALIGKHFAGSRWHQSCDFYNHFSERYRVTVCFHAGLNRAMAVYQLEEMEQEVCERVICALDELRKAFAKYRRHEISDSAFIKRLSIGERRTLFFHAGLTATEFNQPIWRIESETCHWRAPLIRALQELLSAFDDAPAILTSVKPEIYTR</sequence>
<accession>A0ABX9WXE9</accession>
<dbReference type="RefSeq" id="WP_050568357.1">
    <property type="nucleotide sequence ID" value="NZ_RJLS01000002.1"/>
</dbReference>